<gene>
    <name evidence="1" type="ORF">HPB47_023468</name>
</gene>
<protein>
    <submittedName>
        <fullName evidence="1">Uncharacterized protein</fullName>
    </submittedName>
</protein>
<evidence type="ECO:0000313" key="2">
    <source>
        <dbReference type="Proteomes" id="UP000805193"/>
    </source>
</evidence>
<sequence>MATERTCRVEVELVLVSSLMIWTGQGNFLTINSNSTTMSRNSGIFWAMLQCSLIWGNIFVYVQFQGLEHIDKATRTTVFGALTGVGILGMLLILILRGGGLPSRSLATDADSPGVYGACLGFTKSFGKDSSKFLGINGLLIGAGEISGGLAFSILGKQTNKAGRDPIVLLGFLVHMVAYYTIFINLPANSNFAATWDRAYIESNLYLAFVGSFLLGLGDSCFNTQAVAAAVAFFYSNYLLLPYQLLILVVCGTLGTLSFWLVEWETYVEHKASRPDRSNESSTSSSAASPLEQPHDVFRHPRDDCFDEDLKRRLPFFKSSSQDSRRVIDKVFRSPTQMTLTFTGFYDCSSRRGAVTAEAVVLKICNKKKKEVDSSSMQLSAPFVCHVPVGCCEVPHNPEAVYRGSCHGKRQTVITVPSNSFCPNGTGLVRSYVLLLRITEGTQVNDSDSGEPLAKKQRRNGCTRPAAVNGGGVASEESRHYVGELVVYEQQRCLLTEGEYQVALRPWGPKAAPLARTTSWETLAYPQGGVPLESFEKSPRVVFRLTWGGTEDPSEDGGARLPRPVLSPVEMNVAEQGLKHVRSRRNGELKASESHGASSGAAASGAVALAAQQQTKGRTRVVYQFVYNQQTRQQTEARGDLRCPWCLLQCRLLAALLKHLKLCHGRFSFAYGPHPKGARIDVSINECYDGSYAGNPQQLHTQTGYAFGRTGPARRTPVTYVMACRPKRAPLSLSEFMEQDEVDIDLPRPYISGHNRLYYHTETCLPIRPQEIDRDSESEDDPDWLRIKTQLMIDEFTDVNEGEKELMKMWNLHIMKHGFVGDCQIALACNLFVEQQGEVLMQRNLYRNFVLHMCNLLDFGLVSTSVVYTTVRRLQMFCDVKDRKLHIPRRSLLPT</sequence>
<dbReference type="EMBL" id="JABSTQ010009396">
    <property type="protein sequence ID" value="KAG0429642.1"/>
    <property type="molecule type" value="Genomic_DNA"/>
</dbReference>
<organism evidence="1 2">
    <name type="scientific">Ixodes persulcatus</name>
    <name type="common">Taiga tick</name>
    <dbReference type="NCBI Taxonomy" id="34615"/>
    <lineage>
        <taxon>Eukaryota</taxon>
        <taxon>Metazoa</taxon>
        <taxon>Ecdysozoa</taxon>
        <taxon>Arthropoda</taxon>
        <taxon>Chelicerata</taxon>
        <taxon>Arachnida</taxon>
        <taxon>Acari</taxon>
        <taxon>Parasitiformes</taxon>
        <taxon>Ixodida</taxon>
        <taxon>Ixodoidea</taxon>
        <taxon>Ixodidae</taxon>
        <taxon>Ixodinae</taxon>
        <taxon>Ixodes</taxon>
    </lineage>
</organism>
<reference evidence="1 2" key="1">
    <citation type="journal article" date="2020" name="Cell">
        <title>Large-Scale Comparative Analyses of Tick Genomes Elucidate Their Genetic Diversity and Vector Capacities.</title>
        <authorList>
            <consortium name="Tick Genome and Microbiome Consortium (TIGMIC)"/>
            <person name="Jia N."/>
            <person name="Wang J."/>
            <person name="Shi W."/>
            <person name="Du L."/>
            <person name="Sun Y."/>
            <person name="Zhan W."/>
            <person name="Jiang J.F."/>
            <person name="Wang Q."/>
            <person name="Zhang B."/>
            <person name="Ji P."/>
            <person name="Bell-Sakyi L."/>
            <person name="Cui X.M."/>
            <person name="Yuan T.T."/>
            <person name="Jiang B.G."/>
            <person name="Yang W.F."/>
            <person name="Lam T.T."/>
            <person name="Chang Q.C."/>
            <person name="Ding S.J."/>
            <person name="Wang X.J."/>
            <person name="Zhu J.G."/>
            <person name="Ruan X.D."/>
            <person name="Zhao L."/>
            <person name="Wei J.T."/>
            <person name="Ye R.Z."/>
            <person name="Que T.C."/>
            <person name="Du C.H."/>
            <person name="Zhou Y.H."/>
            <person name="Cheng J.X."/>
            <person name="Dai P.F."/>
            <person name="Guo W.B."/>
            <person name="Han X.H."/>
            <person name="Huang E.J."/>
            <person name="Li L.F."/>
            <person name="Wei W."/>
            <person name="Gao Y.C."/>
            <person name="Liu J.Z."/>
            <person name="Shao H.Z."/>
            <person name="Wang X."/>
            <person name="Wang C.C."/>
            <person name="Yang T.C."/>
            <person name="Huo Q.B."/>
            <person name="Li W."/>
            <person name="Chen H.Y."/>
            <person name="Chen S.E."/>
            <person name="Zhou L.G."/>
            <person name="Ni X.B."/>
            <person name="Tian J.H."/>
            <person name="Sheng Y."/>
            <person name="Liu T."/>
            <person name="Pan Y.S."/>
            <person name="Xia L.Y."/>
            <person name="Li J."/>
            <person name="Zhao F."/>
            <person name="Cao W.C."/>
        </authorList>
    </citation>
    <scope>NUCLEOTIDE SEQUENCE [LARGE SCALE GENOMIC DNA]</scope>
    <source>
        <strain evidence="1">Iper-2018</strain>
    </source>
</reference>
<accession>A0AC60Q9G4</accession>
<proteinExistence type="predicted"/>
<keyword evidence="2" id="KW-1185">Reference proteome</keyword>
<comment type="caution">
    <text evidence="1">The sequence shown here is derived from an EMBL/GenBank/DDBJ whole genome shotgun (WGS) entry which is preliminary data.</text>
</comment>
<name>A0AC60Q9G4_IXOPE</name>
<dbReference type="Proteomes" id="UP000805193">
    <property type="component" value="Unassembled WGS sequence"/>
</dbReference>
<evidence type="ECO:0000313" key="1">
    <source>
        <dbReference type="EMBL" id="KAG0429642.1"/>
    </source>
</evidence>